<keyword evidence="2 5" id="KW-0853">WD repeat</keyword>
<protein>
    <submittedName>
        <fullName evidence="6">DENN domain and WD repeat-containing protein SCD1</fullName>
    </submittedName>
</protein>
<dbReference type="InterPro" id="IPR036322">
    <property type="entry name" value="WD40_repeat_dom_sf"/>
</dbReference>
<dbReference type="InterPro" id="IPR001680">
    <property type="entry name" value="WD40_rpt"/>
</dbReference>
<dbReference type="EMBL" id="QGNW01000022">
    <property type="protein sequence ID" value="RVX14183.1"/>
    <property type="molecule type" value="Genomic_DNA"/>
</dbReference>
<dbReference type="GO" id="GO:0005730">
    <property type="term" value="C:nucleolus"/>
    <property type="evidence" value="ECO:0007669"/>
    <property type="project" value="UniProtKB-SubCell"/>
</dbReference>
<gene>
    <name evidence="6" type="primary">SCD1_5</name>
    <name evidence="6" type="ORF">CK203_011264</name>
</gene>
<keyword evidence="3" id="KW-0677">Repeat</keyword>
<dbReference type="PROSITE" id="PS50082">
    <property type="entry name" value="WD_REPEATS_2"/>
    <property type="match status" value="5"/>
</dbReference>
<dbReference type="Pfam" id="PF00400">
    <property type="entry name" value="WD40"/>
    <property type="match status" value="5"/>
</dbReference>
<dbReference type="PROSITE" id="PS50294">
    <property type="entry name" value="WD_REPEATS_REGION"/>
    <property type="match status" value="3"/>
</dbReference>
<dbReference type="Proteomes" id="UP000288805">
    <property type="component" value="Unassembled WGS sequence"/>
</dbReference>
<evidence type="ECO:0000313" key="7">
    <source>
        <dbReference type="Proteomes" id="UP000288805"/>
    </source>
</evidence>
<organism evidence="6 7">
    <name type="scientific">Vitis vinifera</name>
    <name type="common">Grape</name>
    <dbReference type="NCBI Taxonomy" id="29760"/>
    <lineage>
        <taxon>Eukaryota</taxon>
        <taxon>Viridiplantae</taxon>
        <taxon>Streptophyta</taxon>
        <taxon>Embryophyta</taxon>
        <taxon>Tracheophyta</taxon>
        <taxon>Spermatophyta</taxon>
        <taxon>Magnoliopsida</taxon>
        <taxon>eudicotyledons</taxon>
        <taxon>Gunneridae</taxon>
        <taxon>Pentapetalae</taxon>
        <taxon>rosids</taxon>
        <taxon>Vitales</taxon>
        <taxon>Vitaceae</taxon>
        <taxon>Viteae</taxon>
        <taxon>Vitis</taxon>
    </lineage>
</organism>
<dbReference type="PROSITE" id="PS00678">
    <property type="entry name" value="WD_REPEATS_1"/>
    <property type="match status" value="2"/>
</dbReference>
<reference evidence="6 7" key="1">
    <citation type="journal article" date="2018" name="PLoS Genet.">
        <title>Population sequencing reveals clonal diversity and ancestral inbreeding in the grapevine cultivar Chardonnay.</title>
        <authorList>
            <person name="Roach M.J."/>
            <person name="Johnson D.L."/>
            <person name="Bohlmann J."/>
            <person name="van Vuuren H.J."/>
            <person name="Jones S.J."/>
            <person name="Pretorius I.S."/>
            <person name="Schmidt S.A."/>
            <person name="Borneman A.R."/>
        </authorList>
    </citation>
    <scope>NUCLEOTIDE SEQUENCE [LARGE SCALE GENOMIC DNA]</scope>
    <source>
        <strain evidence="7">cv. Chardonnay</strain>
        <tissue evidence="6">Leaf</tissue>
    </source>
</reference>
<comment type="caution">
    <text evidence="6">The sequence shown here is derived from an EMBL/GenBank/DDBJ whole genome shotgun (WGS) entry which is preliminary data.</text>
</comment>
<proteinExistence type="predicted"/>
<dbReference type="Gene3D" id="2.130.10.10">
    <property type="entry name" value="YVTN repeat-like/Quinoprotein amine dehydrogenase"/>
    <property type="match status" value="1"/>
</dbReference>
<dbReference type="AlphaFoldDB" id="A0A438JZ15"/>
<dbReference type="SUPFAM" id="SSF50978">
    <property type="entry name" value="WD40 repeat-like"/>
    <property type="match status" value="1"/>
</dbReference>
<evidence type="ECO:0000256" key="2">
    <source>
        <dbReference type="ARBA" id="ARBA00022574"/>
    </source>
</evidence>
<dbReference type="InterPro" id="IPR020472">
    <property type="entry name" value="WD40_PAC1"/>
</dbReference>
<dbReference type="PANTHER" id="PTHR19848:SF0">
    <property type="entry name" value="NOTCHLESS PROTEIN HOMOLOG 1"/>
    <property type="match status" value="1"/>
</dbReference>
<feature type="repeat" description="WD" evidence="5">
    <location>
        <begin position="76"/>
        <end position="116"/>
    </location>
</feature>
<evidence type="ECO:0000256" key="1">
    <source>
        <dbReference type="ARBA" id="ARBA00004604"/>
    </source>
</evidence>
<dbReference type="SMART" id="SM00320">
    <property type="entry name" value="WD40"/>
    <property type="match status" value="5"/>
</dbReference>
<feature type="repeat" description="WD" evidence="5">
    <location>
        <begin position="159"/>
        <end position="198"/>
    </location>
</feature>
<comment type="subcellular location">
    <subcellularLocation>
        <location evidence="1">Nucleus</location>
        <location evidence="1">Nucleolus</location>
    </subcellularLocation>
</comment>
<evidence type="ECO:0000256" key="4">
    <source>
        <dbReference type="ARBA" id="ARBA00023242"/>
    </source>
</evidence>
<evidence type="ECO:0000256" key="3">
    <source>
        <dbReference type="ARBA" id="ARBA00022737"/>
    </source>
</evidence>
<keyword evidence="4" id="KW-0539">Nucleus</keyword>
<dbReference type="PANTHER" id="PTHR19848">
    <property type="entry name" value="WD40 REPEAT PROTEIN"/>
    <property type="match status" value="1"/>
</dbReference>
<dbReference type="InterPro" id="IPR015943">
    <property type="entry name" value="WD40/YVTN_repeat-like_dom_sf"/>
</dbReference>
<dbReference type="InterPro" id="IPR019775">
    <property type="entry name" value="WD40_repeat_CS"/>
</dbReference>
<feature type="repeat" description="WD" evidence="5">
    <location>
        <begin position="199"/>
        <end position="231"/>
    </location>
</feature>
<evidence type="ECO:0000313" key="6">
    <source>
        <dbReference type="EMBL" id="RVX14183.1"/>
    </source>
</evidence>
<name>A0A438JZ15_VITVI</name>
<dbReference type="CDD" id="cd00200">
    <property type="entry name" value="WD40"/>
    <property type="match status" value="1"/>
</dbReference>
<evidence type="ECO:0000256" key="5">
    <source>
        <dbReference type="PROSITE-ProRule" id="PRU00221"/>
    </source>
</evidence>
<accession>A0A438JZ15</accession>
<sequence length="278" mass="30513">MTSSFSANFIVYLCEKVIMVKIWDPTLRGSELRATLKGHTKTVRAISSDRGKVVSGSDDQSVIVWDKQTSQLLEELKGHDGQVSCVRMLSGERVLTAAHDGTVKMWDVRTDTCVATVGRCSSAVLCMEYDDSTGILAAGGRDAVANIWDIRAGRQMHKLLGHTKWIRSIRMVGDTVITGSDDWTARMWSVSRGTCDAVLACHAGPILCVEYLMSDRGIITGSTDGLLRFWENEEAFDKLLEMGLKACMLNTSSLGTVVLDGSIHERCLVSYDLLDRGV</sequence>
<feature type="repeat" description="WD" evidence="5">
    <location>
        <begin position="121"/>
        <end position="158"/>
    </location>
</feature>
<feature type="repeat" description="WD" evidence="5">
    <location>
        <begin position="36"/>
        <end position="75"/>
    </location>
</feature>
<dbReference type="PRINTS" id="PR00320">
    <property type="entry name" value="GPROTEINBRPT"/>
</dbReference>